<dbReference type="RefSeq" id="WP_200604373.1">
    <property type="nucleotide sequence ID" value="NZ_CP071517.1"/>
</dbReference>
<evidence type="ECO:0000313" key="5">
    <source>
        <dbReference type="Proteomes" id="UP000663400"/>
    </source>
</evidence>
<dbReference type="CDD" id="cd04458">
    <property type="entry name" value="CSP_CDS"/>
    <property type="match status" value="1"/>
</dbReference>
<dbReference type="InterPro" id="IPR011129">
    <property type="entry name" value="CSD"/>
</dbReference>
<dbReference type="PRINTS" id="PR00050">
    <property type="entry name" value="COLDSHOCK"/>
</dbReference>
<organism evidence="4 5">
    <name type="scientific">Lysobacter arenosi</name>
    <dbReference type="NCBI Taxonomy" id="2795387"/>
    <lineage>
        <taxon>Bacteria</taxon>
        <taxon>Pseudomonadati</taxon>
        <taxon>Pseudomonadota</taxon>
        <taxon>Gammaproteobacteria</taxon>
        <taxon>Lysobacterales</taxon>
        <taxon>Lysobacteraceae</taxon>
        <taxon>Lysobacter</taxon>
    </lineage>
</organism>
<dbReference type="Gene3D" id="2.40.50.140">
    <property type="entry name" value="Nucleic acid-binding proteins"/>
    <property type="match status" value="1"/>
</dbReference>
<keyword evidence="2" id="KW-0472">Membrane</keyword>
<evidence type="ECO:0000256" key="2">
    <source>
        <dbReference type="SAM" id="Phobius"/>
    </source>
</evidence>
<feature type="transmembrane region" description="Helical" evidence="2">
    <location>
        <begin position="89"/>
        <end position="108"/>
    </location>
</feature>
<dbReference type="SUPFAM" id="SSF50249">
    <property type="entry name" value="Nucleic acid-binding proteins"/>
    <property type="match status" value="1"/>
</dbReference>
<keyword evidence="2" id="KW-1133">Transmembrane helix</keyword>
<dbReference type="InterPro" id="IPR019844">
    <property type="entry name" value="CSD_CS"/>
</dbReference>
<feature type="domain" description="CSD" evidence="3">
    <location>
        <begin position="4"/>
        <end position="69"/>
    </location>
</feature>
<keyword evidence="2" id="KW-0812">Transmembrane</keyword>
<evidence type="ECO:0000256" key="1">
    <source>
        <dbReference type="RuleBase" id="RU000408"/>
    </source>
</evidence>
<accession>A0ABX7RAU2</accession>
<dbReference type="PROSITE" id="PS00352">
    <property type="entry name" value="CSD_1"/>
    <property type="match status" value="1"/>
</dbReference>
<dbReference type="InterPro" id="IPR008613">
    <property type="entry name" value="Excalibur_Ca-bd_domain"/>
</dbReference>
<evidence type="ECO:0000259" key="3">
    <source>
        <dbReference type="PROSITE" id="PS51857"/>
    </source>
</evidence>
<dbReference type="InterPro" id="IPR002059">
    <property type="entry name" value="CSP_DNA-bd"/>
</dbReference>
<reference evidence="4 5" key="1">
    <citation type="submission" date="2021-02" db="EMBL/GenBank/DDBJ databases">
        <title>Lysobacter arenosi sp. nov., isolated from soil of gangwondo yeongwol, south Korea.</title>
        <authorList>
            <person name="Kim K.R."/>
            <person name="Kim K.H."/>
            <person name="Jeon C.O."/>
        </authorList>
    </citation>
    <scope>NUCLEOTIDE SEQUENCE [LARGE SCALE GENOMIC DNA]</scope>
    <source>
        <strain evidence="4 5">R7</strain>
    </source>
</reference>
<gene>
    <name evidence="4" type="ORF">HIV01_000640</name>
</gene>
<dbReference type="PANTHER" id="PTHR46565:SF20">
    <property type="entry name" value="COLD SHOCK DOMAIN-CONTAINING PROTEIN 4"/>
    <property type="match status" value="1"/>
</dbReference>
<dbReference type="Pfam" id="PF05901">
    <property type="entry name" value="Excalibur"/>
    <property type="match status" value="1"/>
</dbReference>
<dbReference type="PROSITE" id="PS51857">
    <property type="entry name" value="CSD_2"/>
    <property type="match status" value="1"/>
</dbReference>
<dbReference type="PANTHER" id="PTHR46565">
    <property type="entry name" value="COLD SHOCK DOMAIN PROTEIN 2"/>
    <property type="match status" value="1"/>
</dbReference>
<comment type="subcellular location">
    <subcellularLocation>
        <location evidence="1">Cytoplasm</location>
    </subcellularLocation>
</comment>
<dbReference type="SMART" id="SM00357">
    <property type="entry name" value="CSP"/>
    <property type="match status" value="1"/>
</dbReference>
<protein>
    <submittedName>
        <fullName evidence="4">Cold shock domain-containing protein</fullName>
    </submittedName>
</protein>
<sequence>MGARTHGTLSKWNDDRGFGFITPAQGTAEIFVHVSSFPSGGPRPTEGELISFETQAGPDGKVRAIRVMRTGSAAKSTPRHRPAPARVRISLTGVLTAAAIAAIAMYGYREFVSSSPVESVVATPVARVAASPVVAQFKCDGRTMCFQMTSCAEAKYFLQHCPNTQMDGNGDGQPCERQWCN</sequence>
<keyword evidence="5" id="KW-1185">Reference proteome</keyword>
<dbReference type="Proteomes" id="UP000663400">
    <property type="component" value="Chromosome"/>
</dbReference>
<name>A0ABX7RAU2_9GAMM</name>
<evidence type="ECO:0000313" key="4">
    <source>
        <dbReference type="EMBL" id="QSX75120.1"/>
    </source>
</evidence>
<proteinExistence type="predicted"/>
<dbReference type="InterPro" id="IPR012340">
    <property type="entry name" value="NA-bd_OB-fold"/>
</dbReference>
<dbReference type="Pfam" id="PF00313">
    <property type="entry name" value="CSD"/>
    <property type="match status" value="1"/>
</dbReference>
<dbReference type="EMBL" id="CP071517">
    <property type="protein sequence ID" value="QSX75120.1"/>
    <property type="molecule type" value="Genomic_DNA"/>
</dbReference>